<dbReference type="Proteomes" id="UP000051660">
    <property type="component" value="Unassembled WGS sequence"/>
</dbReference>
<sequence length="73" mass="8323">MLRKTKSSARAFGNVEGLRLFGMAPAAREFPQEQFHLDFIYDGRSRSRSTNNEQAKTIGTRTIESARQLFNKS</sequence>
<dbReference type="EMBL" id="LLYB01000134">
    <property type="protein sequence ID" value="KRR15396.1"/>
    <property type="molecule type" value="Genomic_DNA"/>
</dbReference>
<proteinExistence type="predicted"/>
<evidence type="ECO:0000313" key="1">
    <source>
        <dbReference type="EMBL" id="KRR15396.1"/>
    </source>
</evidence>
<accession>A0A0R3M531</accession>
<reference evidence="1 2" key="1">
    <citation type="submission" date="2014-03" db="EMBL/GenBank/DDBJ databases">
        <title>Bradyrhizobium valentinum sp. nov., isolated from effective nodules of Lupinus mariae-josephae, a lupine endemic of basic-lime soils in Eastern Spain.</title>
        <authorList>
            <person name="Duran D."/>
            <person name="Rey L."/>
            <person name="Navarro A."/>
            <person name="Busquets A."/>
            <person name="Imperial J."/>
            <person name="Ruiz-Argueso T."/>
        </authorList>
    </citation>
    <scope>NUCLEOTIDE SEQUENCE [LARGE SCALE GENOMIC DNA]</scope>
    <source>
        <strain evidence="1 2">CCBAU 23086</strain>
    </source>
</reference>
<gene>
    <name evidence="1" type="ORF">CQ14_03525</name>
</gene>
<dbReference type="AlphaFoldDB" id="A0A0R3M531"/>
<name>A0A0R3M531_9BRAD</name>
<protein>
    <submittedName>
        <fullName evidence="1">Uncharacterized protein</fullName>
    </submittedName>
</protein>
<evidence type="ECO:0000313" key="2">
    <source>
        <dbReference type="Proteomes" id="UP000051660"/>
    </source>
</evidence>
<comment type="caution">
    <text evidence="1">The sequence shown here is derived from an EMBL/GenBank/DDBJ whole genome shotgun (WGS) entry which is preliminary data.</text>
</comment>
<organism evidence="1 2">
    <name type="scientific">Bradyrhizobium lablabi</name>
    <dbReference type="NCBI Taxonomy" id="722472"/>
    <lineage>
        <taxon>Bacteria</taxon>
        <taxon>Pseudomonadati</taxon>
        <taxon>Pseudomonadota</taxon>
        <taxon>Alphaproteobacteria</taxon>
        <taxon>Hyphomicrobiales</taxon>
        <taxon>Nitrobacteraceae</taxon>
        <taxon>Bradyrhizobium</taxon>
    </lineage>
</organism>